<reference evidence="1 2" key="1">
    <citation type="submission" date="2020-12" db="EMBL/GenBank/DDBJ databases">
        <title>FDA dAtabase for Regulatory Grade micrObial Sequences (FDA-ARGOS): Supporting development and validation of Infectious Disease Dx tests.</title>
        <authorList>
            <person name="Sproer C."/>
            <person name="Gronow S."/>
            <person name="Severitt S."/>
            <person name="Schroder I."/>
            <person name="Tallon L."/>
            <person name="Sadzewicz L."/>
            <person name="Zhao X."/>
            <person name="Boylan J."/>
            <person name="Ott S."/>
            <person name="Bowen H."/>
            <person name="Vavikolanu K."/>
            <person name="Mehta A."/>
            <person name="Aluvathingal J."/>
            <person name="Nadendla S."/>
            <person name="Lowell S."/>
            <person name="Myers T."/>
            <person name="Yan Y."/>
            <person name="Sichtig H."/>
        </authorList>
    </citation>
    <scope>NUCLEOTIDE SEQUENCE [LARGE SCALE GENOMIC DNA]</scope>
    <source>
        <strain evidence="1 2">FDAARGOS_890</strain>
    </source>
</reference>
<protein>
    <submittedName>
        <fullName evidence="1">Uncharacterized protein</fullName>
    </submittedName>
</protein>
<dbReference type="AlphaFoldDB" id="A0A7T3DH42"/>
<name>A0A7T3DH42_9BURK</name>
<evidence type="ECO:0000313" key="2">
    <source>
        <dbReference type="Proteomes" id="UP000595064"/>
    </source>
</evidence>
<dbReference type="RefSeq" id="WP_016452318.1">
    <property type="nucleotide sequence ID" value="NZ_CP065748.1"/>
</dbReference>
<dbReference type="EMBL" id="CP065748">
    <property type="protein sequence ID" value="QPS83070.1"/>
    <property type="molecule type" value="Genomic_DNA"/>
</dbReference>
<accession>A0A7T3DH42</accession>
<dbReference type="Proteomes" id="UP000595064">
    <property type="component" value="Chromosome"/>
</dbReference>
<evidence type="ECO:0000313" key="1">
    <source>
        <dbReference type="EMBL" id="QPS83070.1"/>
    </source>
</evidence>
<sequence>MTTAPGIQLHPVEVTLHALLSQGKVPSVDDLGGFEVINQAAPSLGARPLASEILLAVLRDANEASVKDVHPWRDLIDRLVRATTNDVVLIEMVDALNACQLPDGTANNVFTVFLQKAVDGSGVLTGYARAIALEGAFRLAASDRRMQLRLLDALLGIQVCDESHFLRHAAKIMGIAHSHWREAELVDRLRLFSECEDAAYEACFELGMAALAHALDEPKRGVANAIFLDSLQWFKKAESLKEAAPEAALYGECLTLLTDFDAHKTDVELRARSAAIQKSAFELLAWHADVNSPAWLGARHLQAACWNDLAGTLASLADSLQQVSWWEPKVVIEYQVLAAYSAGRTILKRNQDGYLETLLRPRIESSIAQRQGQAYLLKCWLKQNHEHEQVPEADAILSGIDRLMTADAQVPRNPTEAATVWAPVAAVLSQARCSKETERRAIEVVSNAYAFSLEGLSTAEIDIFDHCLASVEHHPDYRDSVRGAKLFGTVLLWTTRFLKNRLEITKKDDPSVTYLFETSNGTLPPESALQDDYFRWISTQSASGEMEPTNLGGGRADVALKATGERMVIEIKREMNDASFDSLISHYAGQTTDYQNVSIRLGFLLVLDLTAPKLEGTPHIRSLVRCHSIQRSGETEPRHVVIVKVPGRRYLPSGISKNAKLTGTTVKPTQKQPKREKASDLAIKTASVAGDLPGIGDASTGLERN</sequence>
<gene>
    <name evidence="1" type="ORF">I6G47_08340</name>
</gene>
<keyword evidence="2" id="KW-1185">Reference proteome</keyword>
<proteinExistence type="predicted"/>
<organism evidence="1 2">
    <name type="scientific">Delftia lacustris</name>
    <dbReference type="NCBI Taxonomy" id="558537"/>
    <lineage>
        <taxon>Bacteria</taxon>
        <taxon>Pseudomonadati</taxon>
        <taxon>Pseudomonadota</taxon>
        <taxon>Betaproteobacteria</taxon>
        <taxon>Burkholderiales</taxon>
        <taxon>Comamonadaceae</taxon>
        <taxon>Delftia</taxon>
    </lineage>
</organism>
<dbReference type="KEGG" id="dla:I6G47_08340"/>